<dbReference type="Pfam" id="PF05661">
    <property type="entry name" value="DUF808"/>
    <property type="match status" value="1"/>
</dbReference>
<evidence type="ECO:0000256" key="1">
    <source>
        <dbReference type="SAM" id="Phobius"/>
    </source>
</evidence>
<reference evidence="2 3" key="1">
    <citation type="submission" date="2024-05" db="EMBL/GenBank/DDBJ databases">
        <authorList>
            <person name="Liu Q."/>
            <person name="Xin Y.-H."/>
        </authorList>
    </citation>
    <scope>NUCLEOTIDE SEQUENCE [LARGE SCALE GENOMIC DNA]</scope>
    <source>
        <strain evidence="2 3">CGMCC 1.15349</strain>
    </source>
</reference>
<dbReference type="InterPro" id="IPR008526">
    <property type="entry name" value="YedI"/>
</dbReference>
<dbReference type="PANTHER" id="PTHR30503:SF3">
    <property type="entry name" value="INNER MEMBRANE PROTEIN YEDI"/>
    <property type="match status" value="1"/>
</dbReference>
<keyword evidence="1" id="KW-0812">Transmembrane</keyword>
<gene>
    <name evidence="2" type="ORF">ABC969_09265</name>
</gene>
<keyword evidence="1" id="KW-1133">Transmembrane helix</keyword>
<organism evidence="2 3">
    <name type="scientific">Sphingomonas qilianensis</name>
    <dbReference type="NCBI Taxonomy" id="1736690"/>
    <lineage>
        <taxon>Bacteria</taxon>
        <taxon>Pseudomonadati</taxon>
        <taxon>Pseudomonadota</taxon>
        <taxon>Alphaproteobacteria</taxon>
        <taxon>Sphingomonadales</taxon>
        <taxon>Sphingomonadaceae</taxon>
        <taxon>Sphingomonas</taxon>
    </lineage>
</organism>
<dbReference type="RefSeq" id="WP_345864407.1">
    <property type="nucleotide sequence ID" value="NZ_JBDIMF010000003.1"/>
</dbReference>
<feature type="transmembrane region" description="Helical" evidence="1">
    <location>
        <begin position="173"/>
        <end position="195"/>
    </location>
</feature>
<proteinExistence type="predicted"/>
<accession>A0ABU9XU28</accession>
<evidence type="ECO:0000313" key="3">
    <source>
        <dbReference type="Proteomes" id="UP001404104"/>
    </source>
</evidence>
<comment type="caution">
    <text evidence="2">The sequence shown here is derived from an EMBL/GenBank/DDBJ whole genome shotgun (WGS) entry which is preliminary data.</text>
</comment>
<keyword evidence="3" id="KW-1185">Reference proteome</keyword>
<feature type="transmembrane region" description="Helical" evidence="1">
    <location>
        <begin position="280"/>
        <end position="303"/>
    </location>
</feature>
<feature type="transmembrane region" description="Helical" evidence="1">
    <location>
        <begin position="216"/>
        <end position="240"/>
    </location>
</feature>
<dbReference type="EMBL" id="JBDIMF010000003">
    <property type="protein sequence ID" value="MEN2786604.1"/>
    <property type="molecule type" value="Genomic_DNA"/>
</dbReference>
<evidence type="ECO:0000313" key="2">
    <source>
        <dbReference type="EMBL" id="MEN2786604.1"/>
    </source>
</evidence>
<keyword evidence="1" id="KW-0472">Membrane</keyword>
<dbReference type="Proteomes" id="UP001404104">
    <property type="component" value="Unassembled WGS sequence"/>
</dbReference>
<feature type="transmembrane region" description="Helical" evidence="1">
    <location>
        <begin position="76"/>
        <end position="105"/>
    </location>
</feature>
<dbReference type="PANTHER" id="PTHR30503">
    <property type="entry name" value="INNER MEMBRANE PROTEIN YEDI"/>
    <property type="match status" value="1"/>
</dbReference>
<protein>
    <submittedName>
        <fullName evidence="2">DUF808 domain-containing protein</fullName>
    </submittedName>
</protein>
<name>A0ABU9XU28_9SPHN</name>
<dbReference type="PIRSF" id="PIRSF016660">
    <property type="entry name" value="YedI"/>
    <property type="match status" value="1"/>
</dbReference>
<sequence length="315" mass="32130">MATGLIALLDDVAAIARLAAASADDVAAASMKASSKAIGVVVDDAAVTPKYIAGLSPARELPIIWKIAKGSLRNKLLFLLPAALLLAAFLPWAITPILMLGGLYLSFEGAEKILSAVMGHAHSDDAVLAEGETVEDLEDRQVSGAIRTDLILSGEIMAISLAEVADKSIGTQAAALIAVSLLITAGVYGVVGLLVKMDDIGLHLAKREGGVRSLGRGLVGAMPIVLGAIAKIGTVAMLWVGGGILVHGLEEFHLEAIPHAAHVVQNVIAGLMPFAPGLGAWLGFAIASALVGLVAGGVLALIVPRILGLFGKKAH</sequence>